<dbReference type="RefSeq" id="WP_228854171.1">
    <property type="nucleotide sequence ID" value="NZ_AP024086.1"/>
</dbReference>
<organism evidence="2 3">
    <name type="scientific">Desulfomarina profundi</name>
    <dbReference type="NCBI Taxonomy" id="2772557"/>
    <lineage>
        <taxon>Bacteria</taxon>
        <taxon>Pseudomonadati</taxon>
        <taxon>Thermodesulfobacteriota</taxon>
        <taxon>Desulfobulbia</taxon>
        <taxon>Desulfobulbales</taxon>
        <taxon>Desulfobulbaceae</taxon>
        <taxon>Desulfomarina</taxon>
    </lineage>
</organism>
<proteinExistence type="predicted"/>
<evidence type="ECO:0000256" key="1">
    <source>
        <dbReference type="SAM" id="Phobius"/>
    </source>
</evidence>
<keyword evidence="3" id="KW-1185">Reference proteome</keyword>
<keyword evidence="1" id="KW-1133">Transmembrane helix</keyword>
<name>A0A8D5JMM2_9BACT</name>
<dbReference type="AlphaFoldDB" id="A0A8D5JMM2"/>
<dbReference type="KEGG" id="dbk:DGMP_24400"/>
<evidence type="ECO:0000313" key="2">
    <source>
        <dbReference type="EMBL" id="BCL61747.1"/>
    </source>
</evidence>
<reference evidence="2" key="1">
    <citation type="submission" date="2020-09" db="EMBL/GenBank/DDBJ databases">
        <title>Desulfogranum mesoprofundum gen. nov., sp. nov., a novel mesophilic, sulfate-reducing chemolithoautotroph isolated from a deep-sea hydrothermal vent chimney in the Suiyo Seamount.</title>
        <authorList>
            <person name="Hashimoto Y."/>
            <person name="Nakagawa S."/>
        </authorList>
    </citation>
    <scope>NUCLEOTIDE SEQUENCE</scope>
    <source>
        <strain evidence="2">KT2</strain>
    </source>
</reference>
<evidence type="ECO:0008006" key="4">
    <source>
        <dbReference type="Google" id="ProtNLM"/>
    </source>
</evidence>
<accession>A0A8D5JMM2</accession>
<keyword evidence="1" id="KW-0812">Transmembrane</keyword>
<dbReference type="EMBL" id="AP024086">
    <property type="protein sequence ID" value="BCL61747.1"/>
    <property type="molecule type" value="Genomic_DNA"/>
</dbReference>
<evidence type="ECO:0000313" key="3">
    <source>
        <dbReference type="Proteomes" id="UP000826725"/>
    </source>
</evidence>
<gene>
    <name evidence="2" type="ORF">DGMP_24400</name>
</gene>
<feature type="transmembrane region" description="Helical" evidence="1">
    <location>
        <begin position="318"/>
        <end position="339"/>
    </location>
</feature>
<sequence>MAEIIICLDITEDAITAVRVERQAKVLVIVECNSVSLHSLTLEEGLARLEKMVDLSSKGDSRLSLGGEFFSFRNLSLPFVDRKKIRQVLPYELESSSVVDPEKLHMDFLVSGTGGEEADIIAAVLEKDIFSGLLASLNAVGFDPDSVEIRSGRVALHLAGVLRGDCLFLDRYGSQVGLFFVRDGRIVLVRTLSLEPAGEKNGSDRGELFIRRLKQTLIAARLTQSQKNAFTICFFGDSSDLDDALSRFADSEGVEVKKYCLTDQPLIKIDPSLRKRYNSEVMDAAFSLAIKEKGKNSLLNFRRDEFRKTKGSVPFRGMYLKMGVFLLIVLAVAGAYLGYDYRVTSGRHTVLKQQIVSVFKETLPRVKRVVNPVRQLQAEINELKKTYKNNEFASGYGIVPLLAEISARIPPSYPIEVRRMVIDTDMVRMNGTTTDFNTVDNIQKELEKSSYFQDVIISSASQDTDGKGVRFELRLNLFYRDR</sequence>
<dbReference type="Pfam" id="PF05137">
    <property type="entry name" value="PilN"/>
    <property type="match status" value="1"/>
</dbReference>
<keyword evidence="1" id="KW-0472">Membrane</keyword>
<dbReference type="Proteomes" id="UP000826725">
    <property type="component" value="Chromosome"/>
</dbReference>
<protein>
    <recommendedName>
        <fullName evidence="4">GspL periplasmic domain-containing protein</fullName>
    </recommendedName>
</protein>
<dbReference type="InterPro" id="IPR007813">
    <property type="entry name" value="PilN"/>
</dbReference>